<evidence type="ECO:0000256" key="3">
    <source>
        <dbReference type="PIRSR" id="PIRSR606225-1"/>
    </source>
</evidence>
<evidence type="ECO:0000256" key="2">
    <source>
        <dbReference type="ARBA" id="ARBA00023235"/>
    </source>
</evidence>
<dbReference type="GO" id="GO:0009982">
    <property type="term" value="F:pseudouridine synthase activity"/>
    <property type="evidence" value="ECO:0007669"/>
    <property type="project" value="InterPro"/>
</dbReference>
<dbReference type="InterPro" id="IPR006224">
    <property type="entry name" value="PsdUridine_synth_RluA-like_CS"/>
</dbReference>
<feature type="domain" description="Pseudouridine synthase RsuA/RluA-like" evidence="5">
    <location>
        <begin position="26"/>
        <end position="175"/>
    </location>
</feature>
<dbReference type="CDD" id="cd02869">
    <property type="entry name" value="PseudoU_synth_RluA_like"/>
    <property type="match status" value="1"/>
</dbReference>
<comment type="function">
    <text evidence="4">Responsible for synthesis of pseudouridine from uracil.</text>
</comment>
<evidence type="ECO:0000259" key="5">
    <source>
        <dbReference type="Pfam" id="PF00849"/>
    </source>
</evidence>
<evidence type="ECO:0000256" key="4">
    <source>
        <dbReference type="RuleBase" id="RU362028"/>
    </source>
</evidence>
<evidence type="ECO:0000256" key="1">
    <source>
        <dbReference type="ARBA" id="ARBA00010876"/>
    </source>
</evidence>
<reference evidence="7" key="1">
    <citation type="submission" date="2017-09" db="EMBL/GenBank/DDBJ databases">
        <title>Depth-based differentiation of microbial function through sediment-hosted aquifers and enrichment of novel symbionts in the deep terrestrial subsurface.</title>
        <authorList>
            <person name="Probst A.J."/>
            <person name="Ladd B."/>
            <person name="Jarett J.K."/>
            <person name="Geller-Mcgrath D.E."/>
            <person name="Sieber C.M.K."/>
            <person name="Emerson J.B."/>
            <person name="Anantharaman K."/>
            <person name="Thomas B.C."/>
            <person name="Malmstrom R."/>
            <person name="Stieglmeier M."/>
            <person name="Klingl A."/>
            <person name="Woyke T."/>
            <person name="Ryan C.M."/>
            <person name="Banfield J.F."/>
        </authorList>
    </citation>
    <scope>NUCLEOTIDE SEQUENCE [LARGE SCALE GENOMIC DNA]</scope>
</reference>
<comment type="catalytic activity">
    <reaction evidence="4">
        <text>a uridine in RNA = a pseudouridine in RNA</text>
        <dbReference type="Rhea" id="RHEA:48348"/>
        <dbReference type="Rhea" id="RHEA-COMP:12068"/>
        <dbReference type="Rhea" id="RHEA-COMP:12069"/>
        <dbReference type="ChEBI" id="CHEBI:65314"/>
        <dbReference type="ChEBI" id="CHEBI:65315"/>
    </reaction>
</comment>
<dbReference type="GO" id="GO:0140098">
    <property type="term" value="F:catalytic activity, acting on RNA"/>
    <property type="evidence" value="ECO:0007669"/>
    <property type="project" value="UniProtKB-ARBA"/>
</dbReference>
<dbReference type="PANTHER" id="PTHR21600:SF44">
    <property type="entry name" value="RIBOSOMAL LARGE SUBUNIT PSEUDOURIDINE SYNTHASE D"/>
    <property type="match status" value="1"/>
</dbReference>
<dbReference type="Proteomes" id="UP000228886">
    <property type="component" value="Unassembled WGS sequence"/>
</dbReference>
<dbReference type="EC" id="5.4.99.-" evidence="4"/>
<dbReference type="Gene3D" id="3.30.2350.10">
    <property type="entry name" value="Pseudouridine synthase"/>
    <property type="match status" value="1"/>
</dbReference>
<dbReference type="InterPro" id="IPR020103">
    <property type="entry name" value="PsdUridine_synth_cat_dom_sf"/>
</dbReference>
<dbReference type="PROSITE" id="PS01129">
    <property type="entry name" value="PSI_RLU"/>
    <property type="match status" value="1"/>
</dbReference>
<sequence length="239" mass="27287">MKIFLVIWEASPDADIVKIIYEDEAVLVVNKPVGMLVHPVGKKTSRSTLANKLLDYWEGFRKLERAGIVHRLDKDTSGIMLVAKNALAYYSLKKQFKERRIKKKYLAVVKGKFPFDGEEFKIPLGRKGNQITRGLTFKEGKEAITKFKVLQTFSQATFLEVLPRTGRTHQIRATLFFLGYPIIGDRKYGGKRTEIDDSIGRQALHSASISFLHPLTKNYLSFIAPLPEDMKELLQSLRE</sequence>
<dbReference type="InterPro" id="IPR006145">
    <property type="entry name" value="PsdUridine_synth_RsuA/RluA"/>
</dbReference>
<dbReference type="GO" id="GO:0003723">
    <property type="term" value="F:RNA binding"/>
    <property type="evidence" value="ECO:0007669"/>
    <property type="project" value="InterPro"/>
</dbReference>
<keyword evidence="2 4" id="KW-0413">Isomerase</keyword>
<dbReference type="InterPro" id="IPR050188">
    <property type="entry name" value="RluA_PseudoU_synthase"/>
</dbReference>
<protein>
    <recommendedName>
        <fullName evidence="4">Pseudouridine synthase</fullName>
        <ecNumber evidence="4">5.4.99.-</ecNumber>
    </recommendedName>
</protein>
<dbReference type="Pfam" id="PF00849">
    <property type="entry name" value="PseudoU_synth_2"/>
    <property type="match status" value="1"/>
</dbReference>
<dbReference type="InterPro" id="IPR006225">
    <property type="entry name" value="PsdUridine_synth_RluC/D"/>
</dbReference>
<comment type="caution">
    <text evidence="6">The sequence shown here is derived from an EMBL/GenBank/DDBJ whole genome shotgun (WGS) entry which is preliminary data.</text>
</comment>
<comment type="similarity">
    <text evidence="1 4">Belongs to the pseudouridine synthase RluA family.</text>
</comment>
<evidence type="ECO:0000313" key="6">
    <source>
        <dbReference type="EMBL" id="PIV64067.1"/>
    </source>
</evidence>
<dbReference type="EMBL" id="PETL01000199">
    <property type="protein sequence ID" value="PIV64067.1"/>
    <property type="molecule type" value="Genomic_DNA"/>
</dbReference>
<organism evidence="6 7">
    <name type="scientific">bacterium (Candidatus Ratteibacteria) CG01_land_8_20_14_3_00_40_19</name>
    <dbReference type="NCBI Taxonomy" id="2014290"/>
    <lineage>
        <taxon>Bacteria</taxon>
        <taxon>Candidatus Ratteibacteria</taxon>
    </lineage>
</organism>
<feature type="active site" evidence="3">
    <location>
        <position position="73"/>
    </location>
</feature>
<dbReference type="SUPFAM" id="SSF55120">
    <property type="entry name" value="Pseudouridine synthase"/>
    <property type="match status" value="1"/>
</dbReference>
<evidence type="ECO:0000313" key="7">
    <source>
        <dbReference type="Proteomes" id="UP000228886"/>
    </source>
</evidence>
<dbReference type="GO" id="GO:0000455">
    <property type="term" value="P:enzyme-directed rRNA pseudouridine synthesis"/>
    <property type="evidence" value="ECO:0007669"/>
    <property type="project" value="TreeGrafter"/>
</dbReference>
<gene>
    <name evidence="6" type="ORF">COS11_04110</name>
</gene>
<proteinExistence type="inferred from homology"/>
<accession>A0A2M7E8J4</accession>
<name>A0A2M7E8J4_9BACT</name>
<dbReference type="NCBIfam" id="TIGR00005">
    <property type="entry name" value="rluA_subfam"/>
    <property type="match status" value="1"/>
</dbReference>
<dbReference type="AlphaFoldDB" id="A0A2M7E8J4"/>
<dbReference type="PANTHER" id="PTHR21600">
    <property type="entry name" value="MITOCHONDRIAL RNA PSEUDOURIDINE SYNTHASE"/>
    <property type="match status" value="1"/>
</dbReference>